<keyword evidence="1" id="KW-0812">Transmembrane</keyword>
<dbReference type="AlphaFoldDB" id="A0A1L8CTV4"/>
<name>A0A1L8CTV4_9THEO</name>
<sequence>MVLDKNQYQKTVEKIKPKPPAVKNGILAFLMGGFVCFLGEILFHVLTGFGIPEKESYTYVSIIFVLIAAILTGVGIYDDLVRIFGAGLIVPITGFANSMVSPALEHKQEGLVLGVGAKLFTVAGPVIIYGLISSLIVAILLRGLGKL</sequence>
<organism evidence="2 3">
    <name type="scientific">Carboxydothermus pertinax</name>
    <dbReference type="NCBI Taxonomy" id="870242"/>
    <lineage>
        <taxon>Bacteria</taxon>
        <taxon>Bacillati</taxon>
        <taxon>Bacillota</taxon>
        <taxon>Clostridia</taxon>
        <taxon>Thermoanaerobacterales</taxon>
        <taxon>Thermoanaerobacteraceae</taxon>
        <taxon>Carboxydothermus</taxon>
    </lineage>
</organism>
<evidence type="ECO:0000313" key="2">
    <source>
        <dbReference type="EMBL" id="GAV22332.1"/>
    </source>
</evidence>
<gene>
    <name evidence="2" type="ORF">cpu_08420</name>
</gene>
<feature type="transmembrane region" description="Helical" evidence="1">
    <location>
        <begin position="26"/>
        <end position="51"/>
    </location>
</feature>
<dbReference type="OrthoDB" id="9797988at2"/>
<dbReference type="STRING" id="870242.cpu_08420"/>
<protein>
    <submittedName>
        <fullName evidence="2">Stage V sporulation protein AC</fullName>
    </submittedName>
</protein>
<dbReference type="Pfam" id="PF03862">
    <property type="entry name" value="SpoVAC_SpoVAEB"/>
    <property type="match status" value="1"/>
</dbReference>
<dbReference type="EMBL" id="BDJK01000011">
    <property type="protein sequence ID" value="GAV22332.1"/>
    <property type="molecule type" value="Genomic_DNA"/>
</dbReference>
<dbReference type="RefSeq" id="WP_075858817.1">
    <property type="nucleotide sequence ID" value="NZ_BDJK01000011.1"/>
</dbReference>
<dbReference type="NCBIfam" id="TIGR02838">
    <property type="entry name" value="spore_V_AC"/>
    <property type="match status" value="1"/>
</dbReference>
<proteinExistence type="predicted"/>
<dbReference type="InterPro" id="IPR014203">
    <property type="entry name" value="Spore_V_AC"/>
</dbReference>
<accession>A0A1L8CTV4</accession>
<dbReference type="Proteomes" id="UP000187485">
    <property type="component" value="Unassembled WGS sequence"/>
</dbReference>
<reference evidence="3" key="1">
    <citation type="submission" date="2016-12" db="EMBL/GenBank/DDBJ databases">
        <title>Draft Genome Sequences od Carboxydothermus pertinax and islandicus, Hydrogenogenic Carboxydotrophic Bacteria.</title>
        <authorList>
            <person name="Fukuyama Y."/>
            <person name="Ohmae K."/>
            <person name="Yoneda Y."/>
            <person name="Yoshida T."/>
            <person name="Sako Y."/>
        </authorList>
    </citation>
    <scope>NUCLEOTIDE SEQUENCE [LARGE SCALE GENOMIC DNA]</scope>
    <source>
        <strain evidence="3">Ug1</strain>
    </source>
</reference>
<evidence type="ECO:0000313" key="3">
    <source>
        <dbReference type="Proteomes" id="UP000187485"/>
    </source>
</evidence>
<comment type="caution">
    <text evidence="2">The sequence shown here is derived from an EMBL/GenBank/DDBJ whole genome shotgun (WGS) entry which is preliminary data.</text>
</comment>
<keyword evidence="1" id="KW-0472">Membrane</keyword>
<dbReference type="PANTHER" id="PTHR38450">
    <property type="entry name" value="STAGE V SPORULATION PROTEIN AC-RELATED"/>
    <property type="match status" value="1"/>
</dbReference>
<evidence type="ECO:0000256" key="1">
    <source>
        <dbReference type="SAM" id="Phobius"/>
    </source>
</evidence>
<keyword evidence="3" id="KW-1185">Reference proteome</keyword>
<feature type="transmembrane region" description="Helical" evidence="1">
    <location>
        <begin position="83"/>
        <end position="100"/>
    </location>
</feature>
<keyword evidence="1" id="KW-1133">Transmembrane helix</keyword>
<dbReference type="PANTHER" id="PTHR38450:SF1">
    <property type="entry name" value="STAGE V SPORULATION PROTEIN AC"/>
    <property type="match status" value="1"/>
</dbReference>
<feature type="transmembrane region" description="Helical" evidence="1">
    <location>
        <begin position="57"/>
        <end position="76"/>
    </location>
</feature>
<dbReference type="InterPro" id="IPR005562">
    <property type="entry name" value="SpoVA"/>
</dbReference>
<feature type="transmembrane region" description="Helical" evidence="1">
    <location>
        <begin position="120"/>
        <end position="141"/>
    </location>
</feature>